<name>A0A6B3SYN8_9BURK</name>
<organism evidence="6 7">
    <name type="scientific">Noviherbaspirillum galbum</name>
    <dbReference type="NCBI Taxonomy" id="2709383"/>
    <lineage>
        <taxon>Bacteria</taxon>
        <taxon>Pseudomonadati</taxon>
        <taxon>Pseudomonadota</taxon>
        <taxon>Betaproteobacteria</taxon>
        <taxon>Burkholderiales</taxon>
        <taxon>Oxalobacteraceae</taxon>
        <taxon>Noviherbaspirillum</taxon>
    </lineage>
</organism>
<dbReference type="AlphaFoldDB" id="A0A6B3SYN8"/>
<keyword evidence="7" id="KW-1185">Reference proteome</keyword>
<evidence type="ECO:0000256" key="1">
    <source>
        <dbReference type="ARBA" id="ARBA00023015"/>
    </source>
</evidence>
<dbReference type="PANTHER" id="PTHR47506:SF7">
    <property type="entry name" value="TRANSCRIPTIONAL REGULATORY PROTEIN"/>
    <property type="match status" value="1"/>
</dbReference>
<evidence type="ECO:0000256" key="4">
    <source>
        <dbReference type="PROSITE-ProRule" id="PRU00335"/>
    </source>
</evidence>
<dbReference type="EMBL" id="JAAIVB010000084">
    <property type="protein sequence ID" value="NEX64616.1"/>
    <property type="molecule type" value="Genomic_DNA"/>
</dbReference>
<comment type="caution">
    <text evidence="6">The sequence shown here is derived from an EMBL/GenBank/DDBJ whole genome shotgun (WGS) entry which is preliminary data.</text>
</comment>
<evidence type="ECO:0000313" key="7">
    <source>
        <dbReference type="Proteomes" id="UP000482155"/>
    </source>
</evidence>
<feature type="domain" description="HTH tetR-type" evidence="5">
    <location>
        <begin position="10"/>
        <end position="70"/>
    </location>
</feature>
<protein>
    <submittedName>
        <fullName evidence="6">TetR/AcrR family transcriptional regulator</fullName>
    </submittedName>
</protein>
<dbReference type="PROSITE" id="PS50977">
    <property type="entry name" value="HTH_TETR_2"/>
    <property type="match status" value="1"/>
</dbReference>
<evidence type="ECO:0000259" key="5">
    <source>
        <dbReference type="PROSITE" id="PS50977"/>
    </source>
</evidence>
<dbReference type="RefSeq" id="WP_163968553.1">
    <property type="nucleotide sequence ID" value="NZ_JAAIVB010000084.1"/>
</dbReference>
<dbReference type="PANTHER" id="PTHR47506">
    <property type="entry name" value="TRANSCRIPTIONAL REGULATORY PROTEIN"/>
    <property type="match status" value="1"/>
</dbReference>
<keyword evidence="1" id="KW-0805">Transcription regulation</keyword>
<keyword evidence="3" id="KW-0804">Transcription</keyword>
<gene>
    <name evidence="6" type="ORF">G3574_26360</name>
</gene>
<sequence length="203" mass="21765">MPRSSKEKFAENHELIEATASRLFRDRGSRNVSLRDVMTEVGMTQGGFYRHYASKDALEAAACDYAFRQTAKARAGWISPLTGKRSLDAFVARYLSGTHRDSPAAGCPIAAISTDVARMEPESPLREQFVSGTRDVIAELAAMPELQHAAADDGRRDATAILCLLAGALVISRAAAGDPLSDDVLQEAGSFVKTLLAAPGPRD</sequence>
<dbReference type="Gene3D" id="1.10.10.60">
    <property type="entry name" value="Homeodomain-like"/>
    <property type="match status" value="1"/>
</dbReference>
<reference evidence="6 7" key="1">
    <citation type="submission" date="2020-02" db="EMBL/GenBank/DDBJ databases">
        <authorList>
            <person name="Kim M.K."/>
        </authorList>
    </citation>
    <scope>NUCLEOTIDE SEQUENCE [LARGE SCALE GENOMIC DNA]</scope>
    <source>
        <strain evidence="6 7">17J57-3</strain>
    </source>
</reference>
<evidence type="ECO:0000256" key="2">
    <source>
        <dbReference type="ARBA" id="ARBA00023125"/>
    </source>
</evidence>
<dbReference type="SUPFAM" id="SSF48498">
    <property type="entry name" value="Tetracyclin repressor-like, C-terminal domain"/>
    <property type="match status" value="1"/>
</dbReference>
<dbReference type="Proteomes" id="UP000482155">
    <property type="component" value="Unassembled WGS sequence"/>
</dbReference>
<keyword evidence="2 4" id="KW-0238">DNA-binding</keyword>
<dbReference type="Pfam" id="PF00440">
    <property type="entry name" value="TetR_N"/>
    <property type="match status" value="1"/>
</dbReference>
<evidence type="ECO:0000256" key="3">
    <source>
        <dbReference type="ARBA" id="ARBA00023163"/>
    </source>
</evidence>
<dbReference type="InterPro" id="IPR036271">
    <property type="entry name" value="Tet_transcr_reg_TetR-rel_C_sf"/>
</dbReference>
<proteinExistence type="predicted"/>
<evidence type="ECO:0000313" key="6">
    <source>
        <dbReference type="EMBL" id="NEX64616.1"/>
    </source>
</evidence>
<dbReference type="InterPro" id="IPR001647">
    <property type="entry name" value="HTH_TetR"/>
</dbReference>
<dbReference type="SUPFAM" id="SSF46689">
    <property type="entry name" value="Homeodomain-like"/>
    <property type="match status" value="1"/>
</dbReference>
<dbReference type="Gene3D" id="1.10.357.10">
    <property type="entry name" value="Tetracycline Repressor, domain 2"/>
    <property type="match status" value="1"/>
</dbReference>
<feature type="DNA-binding region" description="H-T-H motif" evidence="4">
    <location>
        <begin position="33"/>
        <end position="52"/>
    </location>
</feature>
<dbReference type="GO" id="GO:0003677">
    <property type="term" value="F:DNA binding"/>
    <property type="evidence" value="ECO:0007669"/>
    <property type="project" value="UniProtKB-UniRule"/>
</dbReference>
<accession>A0A6B3SYN8</accession>
<dbReference type="InterPro" id="IPR009057">
    <property type="entry name" value="Homeodomain-like_sf"/>
</dbReference>